<dbReference type="Proteomes" id="UP001620514">
    <property type="component" value="Unassembled WGS sequence"/>
</dbReference>
<organism evidence="1 2">
    <name type="scientific">Caballeronia udeis</name>
    <dbReference type="NCBI Taxonomy" id="1232866"/>
    <lineage>
        <taxon>Bacteria</taxon>
        <taxon>Pseudomonadati</taxon>
        <taxon>Pseudomonadota</taxon>
        <taxon>Betaproteobacteria</taxon>
        <taxon>Burkholderiales</taxon>
        <taxon>Burkholderiaceae</taxon>
        <taxon>Caballeronia</taxon>
    </lineage>
</organism>
<protein>
    <submittedName>
        <fullName evidence="1">Uncharacterized protein</fullName>
    </submittedName>
</protein>
<evidence type="ECO:0000313" key="2">
    <source>
        <dbReference type="Proteomes" id="UP001620514"/>
    </source>
</evidence>
<sequence length="123" mass="13305">MRHRQEETVASEVSGRLGRGFNVRRHLRDVVMRGFIRASAQDGQAAEKGGEKEAARGCSGVPLIRLIHGDCSGVATALKTMRVMLRMARADPPGPGGVCGSDDWNGSRTGDASLFHRHHGNRM</sequence>
<name>A0ABW8MPP3_9BURK</name>
<accession>A0ABW8MPP3</accession>
<proteinExistence type="predicted"/>
<evidence type="ECO:0000313" key="1">
    <source>
        <dbReference type="EMBL" id="MFK4444416.1"/>
    </source>
</evidence>
<keyword evidence="2" id="KW-1185">Reference proteome</keyword>
<reference evidence="1 2" key="1">
    <citation type="submission" date="2024-11" db="EMBL/GenBank/DDBJ databases">
        <title>Using genomics to understand microbial adaptation to soil warming.</title>
        <authorList>
            <person name="Deangelis K.M. PhD."/>
        </authorList>
    </citation>
    <scope>NUCLEOTIDE SEQUENCE [LARGE SCALE GENOMIC DNA]</scope>
    <source>
        <strain evidence="1 2">GAS97</strain>
    </source>
</reference>
<comment type="caution">
    <text evidence="1">The sequence shown here is derived from an EMBL/GenBank/DDBJ whole genome shotgun (WGS) entry which is preliminary data.</text>
</comment>
<dbReference type="EMBL" id="JBIYDN010000014">
    <property type="protein sequence ID" value="MFK4444416.1"/>
    <property type="molecule type" value="Genomic_DNA"/>
</dbReference>
<gene>
    <name evidence="1" type="ORF">ABH943_004438</name>
</gene>